<sequence length="203" mass="22241">MKSTSSILILLIATTAILFATQVHCQASITQAVSDALDAAVQDLTTDTAWIAYYSKNMYFNVPTCAGDMVTANTRPDVDNRVKDVHFQCSFGGASKGWIRTGLEPNKVFNDIYQLNQTGIKVGAYDGTNYATFIKTELTAATYVKYAAVNLQYTDVKNNAVHAIVGDAIAYFDWANRQMNAAIIMAAPITNAIHLRTFLNFSD</sequence>
<dbReference type="AlphaFoldDB" id="D2VXN0"/>
<dbReference type="InParanoid" id="D2VXN0"/>
<keyword evidence="3" id="KW-1185">Reference proteome</keyword>
<gene>
    <name evidence="2" type="ORF">NAEGRDRAFT_53064</name>
</gene>
<feature type="signal peptide" evidence="1">
    <location>
        <begin position="1"/>
        <end position="25"/>
    </location>
</feature>
<dbReference type="Proteomes" id="UP000006671">
    <property type="component" value="Unassembled WGS sequence"/>
</dbReference>
<dbReference type="SUPFAM" id="SSF53850">
    <property type="entry name" value="Periplasmic binding protein-like II"/>
    <property type="match status" value="1"/>
</dbReference>
<dbReference type="Gene3D" id="3.40.190.10">
    <property type="entry name" value="Periplasmic binding protein-like II"/>
    <property type="match status" value="1"/>
</dbReference>
<protein>
    <submittedName>
        <fullName evidence="2">Predicted protein</fullName>
    </submittedName>
</protein>
<dbReference type="GeneID" id="8853904"/>
<dbReference type="VEuPathDB" id="AmoebaDB:NAEGRDRAFT_53064"/>
<dbReference type="KEGG" id="ngr:NAEGRDRAFT_53064"/>
<proteinExistence type="predicted"/>
<evidence type="ECO:0000256" key="1">
    <source>
        <dbReference type="SAM" id="SignalP"/>
    </source>
</evidence>
<organism evidence="3">
    <name type="scientific">Naegleria gruberi</name>
    <name type="common">Amoeba</name>
    <dbReference type="NCBI Taxonomy" id="5762"/>
    <lineage>
        <taxon>Eukaryota</taxon>
        <taxon>Discoba</taxon>
        <taxon>Heterolobosea</taxon>
        <taxon>Tetramitia</taxon>
        <taxon>Eutetramitia</taxon>
        <taxon>Vahlkampfiidae</taxon>
        <taxon>Naegleria</taxon>
    </lineage>
</organism>
<keyword evidence="1" id="KW-0732">Signal</keyword>
<evidence type="ECO:0000313" key="2">
    <source>
        <dbReference type="EMBL" id="EFC38534.1"/>
    </source>
</evidence>
<accession>D2VXN0</accession>
<dbReference type="OrthoDB" id="10469780at2759"/>
<evidence type="ECO:0000313" key="3">
    <source>
        <dbReference type="Proteomes" id="UP000006671"/>
    </source>
</evidence>
<feature type="chain" id="PRO_5003037952" evidence="1">
    <location>
        <begin position="26"/>
        <end position="203"/>
    </location>
</feature>
<dbReference type="RefSeq" id="XP_002671278.1">
    <property type="nucleotide sequence ID" value="XM_002671232.1"/>
</dbReference>
<name>D2VXN0_NAEGR</name>
<dbReference type="EMBL" id="GG738907">
    <property type="protein sequence ID" value="EFC38534.1"/>
    <property type="molecule type" value="Genomic_DNA"/>
</dbReference>
<reference evidence="2 3" key="1">
    <citation type="journal article" date="2010" name="Cell">
        <title>The genome of Naegleria gruberi illuminates early eukaryotic versatility.</title>
        <authorList>
            <person name="Fritz-Laylin L.K."/>
            <person name="Prochnik S.E."/>
            <person name="Ginger M.L."/>
            <person name="Dacks J.B."/>
            <person name="Carpenter M.L."/>
            <person name="Field M.C."/>
            <person name="Kuo A."/>
            <person name="Paredez A."/>
            <person name="Chapman J."/>
            <person name="Pham J."/>
            <person name="Shu S."/>
            <person name="Neupane R."/>
            <person name="Cipriano M."/>
            <person name="Mancuso J."/>
            <person name="Tu H."/>
            <person name="Salamov A."/>
            <person name="Lindquist E."/>
            <person name="Shapiro H."/>
            <person name="Lucas S."/>
            <person name="Grigoriev I.V."/>
            <person name="Cande W.Z."/>
            <person name="Fulton C."/>
            <person name="Rokhsar D.S."/>
            <person name="Dawson S.C."/>
        </authorList>
    </citation>
    <scope>NUCLEOTIDE SEQUENCE [LARGE SCALE GENOMIC DNA]</scope>
    <source>
        <strain evidence="2 3">NEG-M</strain>
    </source>
</reference>